<feature type="region of interest" description="Disordered" evidence="1">
    <location>
        <begin position="1"/>
        <end position="54"/>
    </location>
</feature>
<evidence type="ECO:0000313" key="3">
    <source>
        <dbReference type="EMBL" id="TKA44393.1"/>
    </source>
</evidence>
<comment type="caution">
    <text evidence="3">The sequence shown here is derived from an EMBL/GenBank/DDBJ whole genome shotgun (WGS) entry which is preliminary data.</text>
</comment>
<proteinExistence type="predicted"/>
<evidence type="ECO:0000256" key="1">
    <source>
        <dbReference type="SAM" id="MobiDB-lite"/>
    </source>
</evidence>
<dbReference type="Proteomes" id="UP000310066">
    <property type="component" value="Unassembled WGS sequence"/>
</dbReference>
<dbReference type="STRING" id="329885.A0A4U0V757"/>
<sequence>MPFSPTFEKQVNSNMREEDNPDQYAQESKGGRMPTPQLEAEAEDADVSEKKDRPPRFSTLFGAAPALPAREFESYPAPSRKSGIWMPTSLFVLFAVILLVESTLLFAFTVIGLYNNLPSRLIPSAAPAINIAPNFIMPQGQAIITQTTTVTVLGNGLFSSIAVPSSTSIPSTAEAASNLFGMLEGIGTPPSSTKPSSSATHTPGVATSTMILSQMPPPQETINSVKLVTVDPSGSTLPARPTVTATTVIDPLQAAAASSANAAAKSSIEAAMAGLAAALTPHAIASSTTSATSAASTTAPAPTFTALSASTVSSTS</sequence>
<keyword evidence="2" id="KW-0472">Membrane</keyword>
<gene>
    <name evidence="3" type="ORF">B0A54_05137</name>
</gene>
<keyword evidence="2" id="KW-0812">Transmembrane</keyword>
<accession>A0A4U0V757</accession>
<feature type="transmembrane region" description="Helical" evidence="2">
    <location>
        <begin position="90"/>
        <end position="114"/>
    </location>
</feature>
<dbReference type="OrthoDB" id="3942482at2759"/>
<evidence type="ECO:0000256" key="2">
    <source>
        <dbReference type="SAM" id="Phobius"/>
    </source>
</evidence>
<reference evidence="3 4" key="1">
    <citation type="submission" date="2017-03" db="EMBL/GenBank/DDBJ databases">
        <title>Genomes of endolithic fungi from Antarctica.</title>
        <authorList>
            <person name="Coleine C."/>
            <person name="Masonjones S."/>
            <person name="Stajich J.E."/>
        </authorList>
    </citation>
    <scope>NUCLEOTIDE SEQUENCE [LARGE SCALE GENOMIC DNA]</scope>
    <source>
        <strain evidence="3 4">CCFEE 5311</strain>
    </source>
</reference>
<keyword evidence="2" id="KW-1133">Transmembrane helix</keyword>
<organism evidence="3 4">
    <name type="scientific">Friedmanniomyces endolithicus</name>
    <dbReference type="NCBI Taxonomy" id="329885"/>
    <lineage>
        <taxon>Eukaryota</taxon>
        <taxon>Fungi</taxon>
        <taxon>Dikarya</taxon>
        <taxon>Ascomycota</taxon>
        <taxon>Pezizomycotina</taxon>
        <taxon>Dothideomycetes</taxon>
        <taxon>Dothideomycetidae</taxon>
        <taxon>Mycosphaerellales</taxon>
        <taxon>Teratosphaeriaceae</taxon>
        <taxon>Friedmanniomyces</taxon>
    </lineage>
</organism>
<dbReference type="EMBL" id="NAJP01000015">
    <property type="protein sequence ID" value="TKA44393.1"/>
    <property type="molecule type" value="Genomic_DNA"/>
</dbReference>
<evidence type="ECO:0000313" key="4">
    <source>
        <dbReference type="Proteomes" id="UP000310066"/>
    </source>
</evidence>
<protein>
    <submittedName>
        <fullName evidence="3">Uncharacterized protein</fullName>
    </submittedName>
</protein>
<dbReference type="AlphaFoldDB" id="A0A4U0V757"/>
<name>A0A4U0V757_9PEZI</name>